<comment type="caution">
    <text evidence="2">The sequence shown here is derived from an EMBL/GenBank/DDBJ whole genome shotgun (WGS) entry which is preliminary data.</text>
</comment>
<evidence type="ECO:0000313" key="2">
    <source>
        <dbReference type="EMBL" id="KAL3791646.1"/>
    </source>
</evidence>
<dbReference type="InterPro" id="IPR041667">
    <property type="entry name" value="Cupin_8"/>
</dbReference>
<accession>A0ABD3PWK1</accession>
<dbReference type="AlphaFoldDB" id="A0ABD3PWK1"/>
<dbReference type="Proteomes" id="UP001530315">
    <property type="component" value="Unassembled WGS sequence"/>
</dbReference>
<name>A0ABD3PWK1_9STRA</name>
<reference evidence="2 3" key="1">
    <citation type="submission" date="2024-10" db="EMBL/GenBank/DDBJ databases">
        <title>Updated reference genomes for cyclostephanoid diatoms.</title>
        <authorList>
            <person name="Roberts W.R."/>
            <person name="Alverson A.J."/>
        </authorList>
    </citation>
    <scope>NUCLEOTIDE SEQUENCE [LARGE SCALE GENOMIC DNA]</scope>
    <source>
        <strain evidence="2 3">AJA276-08</strain>
    </source>
</reference>
<dbReference type="PANTHER" id="PTHR12461:SF99">
    <property type="entry name" value="BIFUNCTIONAL PEPTIDASE AND (3S)-LYSYL HYDROXYLASE JMJD7"/>
    <property type="match status" value="1"/>
</dbReference>
<feature type="domain" description="Cupin-like" evidence="1">
    <location>
        <begin position="4"/>
        <end position="265"/>
    </location>
</feature>
<evidence type="ECO:0000259" key="1">
    <source>
        <dbReference type="Pfam" id="PF13621"/>
    </source>
</evidence>
<sequence>MPSLFSDFVRPNVPCIIKNAISSDTDGYSRPLRLTLDDIIRHVGEDTILTVDVTPDGHGDCIRSVVDMKNESEKPKRRRMFVKPHEKRMDIKTFRDLLRRGHRDKTTNTESFDSNGLGEFTLRRHSDAGIENCDTESFFNGIGHPPVVYYSKQNDCLRTEVAKLFSAQIFPDTFSFAEEAFGTGPPDAINLWIGNERAVSSMHKDHYENLFYVCSGQKEFVLCPPADALFLHEDIFFIGTFCTSRSQCTDREPEDQHCPSWVVVADDKQDDAKTMHIKQNGSNPTY</sequence>
<evidence type="ECO:0000313" key="3">
    <source>
        <dbReference type="Proteomes" id="UP001530315"/>
    </source>
</evidence>
<organism evidence="2 3">
    <name type="scientific">Stephanodiscus triporus</name>
    <dbReference type="NCBI Taxonomy" id="2934178"/>
    <lineage>
        <taxon>Eukaryota</taxon>
        <taxon>Sar</taxon>
        <taxon>Stramenopiles</taxon>
        <taxon>Ochrophyta</taxon>
        <taxon>Bacillariophyta</taxon>
        <taxon>Coscinodiscophyceae</taxon>
        <taxon>Thalassiosirophycidae</taxon>
        <taxon>Stephanodiscales</taxon>
        <taxon>Stephanodiscaceae</taxon>
        <taxon>Stephanodiscus</taxon>
    </lineage>
</organism>
<dbReference type="PANTHER" id="PTHR12461">
    <property type="entry name" value="HYPOXIA-INDUCIBLE FACTOR 1 ALPHA INHIBITOR-RELATED"/>
    <property type="match status" value="1"/>
</dbReference>
<dbReference type="EMBL" id="JALLAZ020000585">
    <property type="protein sequence ID" value="KAL3791646.1"/>
    <property type="molecule type" value="Genomic_DNA"/>
</dbReference>
<dbReference type="SUPFAM" id="SSF51197">
    <property type="entry name" value="Clavaminate synthase-like"/>
    <property type="match status" value="1"/>
</dbReference>
<dbReference type="Gene3D" id="2.60.120.10">
    <property type="entry name" value="Jelly Rolls"/>
    <property type="match status" value="2"/>
</dbReference>
<dbReference type="InterPro" id="IPR014710">
    <property type="entry name" value="RmlC-like_jellyroll"/>
</dbReference>
<protein>
    <recommendedName>
        <fullName evidence="1">Cupin-like domain-containing protein</fullName>
    </recommendedName>
</protein>
<dbReference type="Pfam" id="PF13621">
    <property type="entry name" value="Cupin_8"/>
    <property type="match status" value="1"/>
</dbReference>
<keyword evidence="3" id="KW-1185">Reference proteome</keyword>
<gene>
    <name evidence="2" type="ORF">ACHAW5_007433</name>
</gene>
<proteinExistence type="predicted"/>